<dbReference type="InterPro" id="IPR012902">
    <property type="entry name" value="N_methyl_site"/>
</dbReference>
<proteinExistence type="predicted"/>
<evidence type="ECO:0000313" key="3">
    <source>
        <dbReference type="EMBL" id="EMI55275.1"/>
    </source>
</evidence>
<dbReference type="InterPro" id="IPR011453">
    <property type="entry name" value="DUF1559"/>
</dbReference>
<feature type="region of interest" description="Disordered" evidence="1">
    <location>
        <begin position="69"/>
        <end position="89"/>
    </location>
</feature>
<dbReference type="Pfam" id="PF07963">
    <property type="entry name" value="N_methyl"/>
    <property type="match status" value="1"/>
</dbReference>
<dbReference type="NCBIfam" id="TIGR02532">
    <property type="entry name" value="IV_pilin_GFxxxE"/>
    <property type="match status" value="1"/>
</dbReference>
<reference evidence="3 4" key="1">
    <citation type="journal article" date="2013" name="Mar. Genomics">
        <title>Expression of sulfatases in Rhodopirellula baltica and the diversity of sulfatases in the genus Rhodopirellula.</title>
        <authorList>
            <person name="Wegner C.E."/>
            <person name="Richter-Heitmann T."/>
            <person name="Klindworth A."/>
            <person name="Klockow C."/>
            <person name="Richter M."/>
            <person name="Achstetter T."/>
            <person name="Glockner F.O."/>
            <person name="Harder J."/>
        </authorList>
    </citation>
    <scope>NUCLEOTIDE SEQUENCE [LARGE SCALE GENOMIC DNA]</scope>
    <source>
        <strain evidence="3 4">SM41</strain>
    </source>
</reference>
<accession>M5U1G3</accession>
<feature type="domain" description="DUF1559" evidence="2">
    <location>
        <begin position="35"/>
        <end position="80"/>
    </location>
</feature>
<dbReference type="EMBL" id="ANOH01000223">
    <property type="protein sequence ID" value="EMI55275.1"/>
    <property type="molecule type" value="Genomic_DNA"/>
</dbReference>
<dbReference type="Pfam" id="PF07596">
    <property type="entry name" value="SBP_bac_10"/>
    <property type="match status" value="1"/>
</dbReference>
<dbReference type="PATRIC" id="fig|1263870.3.peg.3515"/>
<dbReference type="SUPFAM" id="SSF54523">
    <property type="entry name" value="Pili subunits"/>
    <property type="match status" value="1"/>
</dbReference>
<dbReference type="InterPro" id="IPR045584">
    <property type="entry name" value="Pilin-like"/>
</dbReference>
<evidence type="ECO:0000313" key="4">
    <source>
        <dbReference type="Proteomes" id="UP000011885"/>
    </source>
</evidence>
<dbReference type="Gene3D" id="3.30.700.10">
    <property type="entry name" value="Glycoprotein, Type 4 Pilin"/>
    <property type="match status" value="1"/>
</dbReference>
<dbReference type="PROSITE" id="PS00409">
    <property type="entry name" value="PROKAR_NTER_METHYL"/>
    <property type="match status" value="1"/>
</dbReference>
<dbReference type="PANTHER" id="PTHR30093:SF2">
    <property type="entry name" value="TYPE II SECRETION SYSTEM PROTEIN H"/>
    <property type="match status" value="1"/>
</dbReference>
<keyword evidence="4" id="KW-1185">Reference proteome</keyword>
<comment type="caution">
    <text evidence="3">The sequence shown here is derived from an EMBL/GenBank/DDBJ whole genome shotgun (WGS) entry which is preliminary data.</text>
</comment>
<sequence length="125" mass="13095">MRHTQRSRTGFTLVELLVVIAIIGVLVGLLLPAVQAAREAARRMSCSNNFKQIGLAIHNYHAAYNQLPEQGTGTGSATGGGGTNYATPGTVASPGGNSYNRLSFSLGSLHLSNSRHFGSRSAIPT</sequence>
<dbReference type="AlphaFoldDB" id="M5U1G3"/>
<evidence type="ECO:0000256" key="1">
    <source>
        <dbReference type="SAM" id="MobiDB-lite"/>
    </source>
</evidence>
<organism evidence="3 4">
    <name type="scientific">Rhodopirellula sallentina SM41</name>
    <dbReference type="NCBI Taxonomy" id="1263870"/>
    <lineage>
        <taxon>Bacteria</taxon>
        <taxon>Pseudomonadati</taxon>
        <taxon>Planctomycetota</taxon>
        <taxon>Planctomycetia</taxon>
        <taxon>Pirellulales</taxon>
        <taxon>Pirellulaceae</taxon>
        <taxon>Rhodopirellula</taxon>
    </lineage>
</organism>
<name>M5U1G3_9BACT</name>
<dbReference type="PANTHER" id="PTHR30093">
    <property type="entry name" value="GENERAL SECRETION PATHWAY PROTEIN G"/>
    <property type="match status" value="1"/>
</dbReference>
<feature type="compositionally biased region" description="Gly residues" evidence="1">
    <location>
        <begin position="72"/>
        <end position="83"/>
    </location>
</feature>
<gene>
    <name evidence="3" type="ORF">RSSM_03309</name>
</gene>
<protein>
    <submittedName>
        <fullName evidence="3">Secreted protein containing DUF1559</fullName>
    </submittedName>
</protein>
<evidence type="ECO:0000259" key="2">
    <source>
        <dbReference type="Pfam" id="PF07596"/>
    </source>
</evidence>
<dbReference type="Proteomes" id="UP000011885">
    <property type="component" value="Unassembled WGS sequence"/>
</dbReference>